<organism evidence="1">
    <name type="scientific">viral metagenome</name>
    <dbReference type="NCBI Taxonomy" id="1070528"/>
    <lineage>
        <taxon>unclassified sequences</taxon>
        <taxon>metagenomes</taxon>
        <taxon>organismal metagenomes</taxon>
    </lineage>
</organism>
<reference evidence="1" key="1">
    <citation type="journal article" date="2020" name="Nature">
        <title>Giant virus diversity and host interactions through global metagenomics.</title>
        <authorList>
            <person name="Schulz F."/>
            <person name="Roux S."/>
            <person name="Paez-Espino D."/>
            <person name="Jungbluth S."/>
            <person name="Walsh D.A."/>
            <person name="Denef V.J."/>
            <person name="McMahon K.D."/>
            <person name="Konstantinidis K.T."/>
            <person name="Eloe-Fadrosh E.A."/>
            <person name="Kyrpides N.C."/>
            <person name="Woyke T."/>
        </authorList>
    </citation>
    <scope>NUCLEOTIDE SEQUENCE</scope>
    <source>
        <strain evidence="1">GVMAG-S-3300013286-35</strain>
    </source>
</reference>
<sequence length="117" mass="12297">MSSVTRVSSQVGVRTKFLIALNSTNMFEVMGTIPAIVPESAFLSDCAETVSSGSIFRDLGKSVTTINATGVHTQTFCLVQQQNGGGSEGVDVGISPFYVRVWAADPITNPVTVARLG</sequence>
<accession>A0A6C0KX06</accession>
<proteinExistence type="predicted"/>
<evidence type="ECO:0000313" key="1">
    <source>
        <dbReference type="EMBL" id="QHU21791.1"/>
    </source>
</evidence>
<dbReference type="EMBL" id="MN740992">
    <property type="protein sequence ID" value="QHU21791.1"/>
    <property type="molecule type" value="Genomic_DNA"/>
</dbReference>
<protein>
    <submittedName>
        <fullName evidence="1">Uncharacterized protein</fullName>
    </submittedName>
</protein>
<dbReference type="AlphaFoldDB" id="A0A6C0KX06"/>
<name>A0A6C0KX06_9ZZZZ</name>